<keyword evidence="1" id="KW-0677">Repeat</keyword>
<evidence type="ECO:0008006" key="7">
    <source>
        <dbReference type="Google" id="ProtNLM"/>
    </source>
</evidence>
<proteinExistence type="predicted"/>
<protein>
    <recommendedName>
        <fullName evidence="7">Maestro heat-like repeat family member 5</fullName>
    </recommendedName>
</protein>
<keyword evidence="6" id="KW-1185">Reference proteome</keyword>
<dbReference type="EMBL" id="JACDTQ010001208">
    <property type="protein sequence ID" value="KAF5923703.1"/>
    <property type="molecule type" value="Genomic_DNA"/>
</dbReference>
<dbReference type="PANTHER" id="PTHR23120:SF6">
    <property type="entry name" value="MAESTRO HEAT-LIKE REPEAT FAMILY MEMBER 5"/>
    <property type="match status" value="1"/>
</dbReference>
<reference evidence="5 6" key="1">
    <citation type="journal article" date="2020" name="Mol. Biol. Evol.">
        <title>Interspecific Gene Flow and the Evolution of Specialization in Black and White Rhinoceros.</title>
        <authorList>
            <person name="Moodley Y."/>
            <person name="Westbury M.V."/>
            <person name="Russo I.M."/>
            <person name="Gopalakrishnan S."/>
            <person name="Rakotoarivelo A."/>
            <person name="Olsen R.A."/>
            <person name="Prost S."/>
            <person name="Tunstall T."/>
            <person name="Ryder O.A."/>
            <person name="Dalen L."/>
            <person name="Bruford M.W."/>
        </authorList>
    </citation>
    <scope>NUCLEOTIDE SEQUENCE [LARGE SCALE GENOMIC DNA]</scope>
    <source>
        <strain evidence="5">SBR-YM</strain>
        <tissue evidence="5">Skin</tissue>
    </source>
</reference>
<evidence type="ECO:0000256" key="2">
    <source>
        <dbReference type="SAM" id="MobiDB-lite"/>
    </source>
</evidence>
<evidence type="ECO:0000256" key="1">
    <source>
        <dbReference type="ARBA" id="ARBA00022737"/>
    </source>
</evidence>
<evidence type="ECO:0000313" key="6">
    <source>
        <dbReference type="Proteomes" id="UP000551758"/>
    </source>
</evidence>
<evidence type="ECO:0000313" key="5">
    <source>
        <dbReference type="EMBL" id="KAF5923703.1"/>
    </source>
</evidence>
<dbReference type="InterPro" id="IPR055406">
    <property type="entry name" value="HEAT_Maestro"/>
</dbReference>
<feature type="domain" description="Maestro-like HEAT-repeats" evidence="3">
    <location>
        <begin position="177"/>
        <end position="448"/>
    </location>
</feature>
<dbReference type="InterPro" id="IPR045206">
    <property type="entry name" value="Maestro_heat-like_prot"/>
</dbReference>
<dbReference type="InterPro" id="IPR016024">
    <property type="entry name" value="ARM-type_fold"/>
</dbReference>
<accession>A0A7J7F6N5</accession>
<dbReference type="GO" id="GO:0005737">
    <property type="term" value="C:cytoplasm"/>
    <property type="evidence" value="ECO:0007669"/>
    <property type="project" value="TreeGrafter"/>
</dbReference>
<dbReference type="AlphaFoldDB" id="A0A7J7F6N5"/>
<feature type="region of interest" description="Disordered" evidence="2">
    <location>
        <begin position="1"/>
        <end position="45"/>
    </location>
</feature>
<feature type="region of interest" description="Disordered" evidence="2">
    <location>
        <begin position="203"/>
        <end position="228"/>
    </location>
</feature>
<gene>
    <name evidence="5" type="ORF">HPG69_007578</name>
</gene>
<evidence type="ECO:0000259" key="4">
    <source>
        <dbReference type="Pfam" id="PF23227"/>
    </source>
</evidence>
<dbReference type="InterPro" id="IPR011989">
    <property type="entry name" value="ARM-like"/>
</dbReference>
<sequence length="920" mass="102057">MPAVGIPVATPRWSPPSRQPPRPTLTALCPSNSKLRPPPDPERKSQLLSTCLRSVLALPPLDVLEKDIHLSLEMLDVQVQTWRPRPSTKRGPSGRPGLGSLQEVARPAPRGQCAQAPPQPQPSVPPGLLILAQTLYKQTLKALDQMLQSFITQNPVADELYFLLSHLYVWLASEKTHERQRAAYIFVALLKFLSRNPDLWRSRPPGSLPPGPSGSLSALPPGQPKEDFKRMGQLVGMLGILCQDPDRATQSSSLEGLGHLYWLLMRQRAEETSQVEMQAPEQPAQPSADGAPVCSSGDQKAAPPSPRRMVTPKDHISELDSSQVIKKIMKYLTVAELTDLIWTAIDGLGSTNPSCVQAAADMLLVAIQEHGAKLETVASLSRAIHLQLYSIRISQAKENALRAITLLAQNHTPELVAAFLDFSIPLDSLAFQLWRALGAELPVSRLVLALLMAWLRERPLPTGASDGSPQPQEKTYLRSLAAMNTLHKLQLAREFRRAVQEAYPALLLALLTQMHYVLELQLPAGPPPGQEAQEAQEVATPSPQSTSLEALKSLLSTTGHWQDFAHLELLGAWELFTTLHTYPQGVGLLARAMVQNCCKQIQAVIGQLLPSLQCREERERKVAILILTEFLYSPALLEVLPQQAALMVLARSLRDPSPEVRVLSLQGLGNILFHPEKGSLLRAQLPLFLDGFFQNSEPVVLRIMGTLSDALHCLGLQGAGAQSLSIAINARSFFDDERDGIRAAAMALFGDLVATMAGRKLNGLQAQVHQSMVPLLLHLRDHCPAVVTQAKFTFYRCAMLLPWRLRHTLFCTLAWERGLSARHFLWTCLMTRSQEEFGIHLAQALSYLHSRHRHIKIWAALFLGYTICYHPRAVSRMVNYVNANLLFCTFQDLKKDQEPGIREFATRQLFFLQAVVARRQ</sequence>
<dbReference type="Pfam" id="PF21047">
    <property type="entry name" value="HEAT_Maestro"/>
    <property type="match status" value="1"/>
</dbReference>
<dbReference type="Proteomes" id="UP000551758">
    <property type="component" value="Unassembled WGS sequence"/>
</dbReference>
<name>A0A7J7F6N5_DICBM</name>
<dbReference type="SUPFAM" id="SSF48371">
    <property type="entry name" value="ARM repeat"/>
    <property type="match status" value="1"/>
</dbReference>
<dbReference type="InterPro" id="IPR048465">
    <property type="entry name" value="Maestro-like_HEAT"/>
</dbReference>
<dbReference type="Gene3D" id="1.25.10.10">
    <property type="entry name" value="Leucine-rich Repeat Variant"/>
    <property type="match status" value="1"/>
</dbReference>
<comment type="caution">
    <text evidence="5">The sequence shown here is derived from an EMBL/GenBank/DDBJ whole genome shotgun (WGS) entry which is preliminary data.</text>
</comment>
<feature type="domain" description="Maestro/Maestro-like HEAT-repeats" evidence="4">
    <location>
        <begin position="646"/>
        <end position="913"/>
    </location>
</feature>
<feature type="compositionally biased region" description="Pro residues" evidence="2">
    <location>
        <begin position="13"/>
        <end position="23"/>
    </location>
</feature>
<feature type="region of interest" description="Disordered" evidence="2">
    <location>
        <begin position="83"/>
        <end position="102"/>
    </location>
</feature>
<organism evidence="5 6">
    <name type="scientific">Diceros bicornis minor</name>
    <name type="common">South-central black rhinoceros</name>
    <dbReference type="NCBI Taxonomy" id="77932"/>
    <lineage>
        <taxon>Eukaryota</taxon>
        <taxon>Metazoa</taxon>
        <taxon>Chordata</taxon>
        <taxon>Craniata</taxon>
        <taxon>Vertebrata</taxon>
        <taxon>Euteleostomi</taxon>
        <taxon>Mammalia</taxon>
        <taxon>Eutheria</taxon>
        <taxon>Laurasiatheria</taxon>
        <taxon>Perissodactyla</taxon>
        <taxon>Rhinocerotidae</taxon>
        <taxon>Diceros</taxon>
    </lineage>
</organism>
<feature type="region of interest" description="Disordered" evidence="2">
    <location>
        <begin position="272"/>
        <end position="312"/>
    </location>
</feature>
<dbReference type="PANTHER" id="PTHR23120">
    <property type="entry name" value="MAESTRO-RELATED HEAT DOMAIN-CONTAINING"/>
    <property type="match status" value="1"/>
</dbReference>
<dbReference type="Pfam" id="PF23227">
    <property type="entry name" value="HEAT_MROH2B_C"/>
    <property type="match status" value="1"/>
</dbReference>
<evidence type="ECO:0000259" key="3">
    <source>
        <dbReference type="Pfam" id="PF21047"/>
    </source>
</evidence>